<dbReference type="RefSeq" id="WP_170197188.1">
    <property type="nucleotide sequence ID" value="NZ_JABBNB010000039.1"/>
</dbReference>
<evidence type="ECO:0000259" key="1">
    <source>
        <dbReference type="Pfam" id="PF07110"/>
    </source>
</evidence>
<dbReference type="GO" id="GO:0016491">
    <property type="term" value="F:oxidoreductase activity"/>
    <property type="evidence" value="ECO:0007669"/>
    <property type="project" value="InterPro"/>
</dbReference>
<dbReference type="PANTHER" id="PTHR40260:SF2">
    <property type="entry name" value="BLR8190 PROTEIN"/>
    <property type="match status" value="1"/>
</dbReference>
<keyword evidence="3" id="KW-1185">Reference proteome</keyword>
<name>A0A848L7I1_9ACTN</name>
<dbReference type="PANTHER" id="PTHR40260">
    <property type="entry name" value="BLR8190 PROTEIN"/>
    <property type="match status" value="1"/>
</dbReference>
<protein>
    <submittedName>
        <fullName evidence="2">EthD family reductase</fullName>
    </submittedName>
</protein>
<dbReference type="EMBL" id="JABBNB010000039">
    <property type="protein sequence ID" value="NMO04683.1"/>
    <property type="molecule type" value="Genomic_DNA"/>
</dbReference>
<dbReference type="InterPro" id="IPR009799">
    <property type="entry name" value="EthD_dom"/>
</dbReference>
<feature type="domain" description="EthD" evidence="1">
    <location>
        <begin position="18"/>
        <end position="90"/>
    </location>
</feature>
<comment type="caution">
    <text evidence="2">The sequence shown here is derived from an EMBL/GenBank/DDBJ whole genome shotgun (WGS) entry which is preliminary data.</text>
</comment>
<dbReference type="Proteomes" id="UP000550729">
    <property type="component" value="Unassembled WGS sequence"/>
</dbReference>
<organism evidence="2 3">
    <name type="scientific">Gordonia asplenii</name>
    <dbReference type="NCBI Taxonomy" id="2725283"/>
    <lineage>
        <taxon>Bacteria</taxon>
        <taxon>Bacillati</taxon>
        <taxon>Actinomycetota</taxon>
        <taxon>Actinomycetes</taxon>
        <taxon>Mycobacteriales</taxon>
        <taxon>Gordoniaceae</taxon>
        <taxon>Gordonia</taxon>
    </lineage>
</organism>
<accession>A0A848L7I1</accession>
<dbReference type="Pfam" id="PF07110">
    <property type="entry name" value="EthD"/>
    <property type="match status" value="1"/>
</dbReference>
<proteinExistence type="predicted"/>
<dbReference type="AlphaFoldDB" id="A0A848L7I1"/>
<evidence type="ECO:0000313" key="2">
    <source>
        <dbReference type="EMBL" id="NMO04683.1"/>
    </source>
</evidence>
<evidence type="ECO:0000313" key="3">
    <source>
        <dbReference type="Proteomes" id="UP000550729"/>
    </source>
</evidence>
<dbReference type="SUPFAM" id="SSF54909">
    <property type="entry name" value="Dimeric alpha+beta barrel"/>
    <property type="match status" value="1"/>
</dbReference>
<dbReference type="InterPro" id="IPR011008">
    <property type="entry name" value="Dimeric_a/b-barrel"/>
</dbReference>
<dbReference type="NCBIfam" id="TIGR02118">
    <property type="entry name" value="EthD family reductase"/>
    <property type="match status" value="1"/>
</dbReference>
<dbReference type="Gene3D" id="3.30.70.100">
    <property type="match status" value="1"/>
</dbReference>
<gene>
    <name evidence="2" type="ORF">HH308_26020</name>
</gene>
<sequence>MITVSVLYANSDDASFDIDYYVTKHMPMVQAKLGSALLDSQAEQGLASGTPGEKPPYVALCHLHFDSVEAFQGAFAPHAEEILADVANYTNIEPTFQISEIKPI</sequence>
<reference evidence="2 3" key="1">
    <citation type="submission" date="2020-04" db="EMBL/GenBank/DDBJ databases">
        <title>Gordonia sp. nov. TBRC 11910.</title>
        <authorList>
            <person name="Suriyachadkun C."/>
        </authorList>
    </citation>
    <scope>NUCLEOTIDE SEQUENCE [LARGE SCALE GENOMIC DNA]</scope>
    <source>
        <strain evidence="2 3">TBRC 11910</strain>
    </source>
</reference>